<dbReference type="CDD" id="cd16100">
    <property type="entry name" value="ARID"/>
    <property type="match status" value="1"/>
</dbReference>
<keyword evidence="1" id="KW-0479">Metal-binding</keyword>
<dbReference type="GO" id="GO:0008270">
    <property type="term" value="F:zinc ion binding"/>
    <property type="evidence" value="ECO:0007669"/>
    <property type="project" value="UniProtKB-KW"/>
</dbReference>
<protein>
    <recommendedName>
        <fullName evidence="10">CW-type domain-containing protein</fullName>
    </recommendedName>
</protein>
<evidence type="ECO:0000256" key="3">
    <source>
        <dbReference type="ARBA" id="ARBA00022833"/>
    </source>
</evidence>
<reference evidence="8 9" key="1">
    <citation type="journal article" date="2024" name="Nat. Commun.">
        <title>Phylogenomics reveals the evolutionary origins of lichenization in chlorophyte algae.</title>
        <authorList>
            <person name="Puginier C."/>
            <person name="Libourel C."/>
            <person name="Otte J."/>
            <person name="Skaloud P."/>
            <person name="Haon M."/>
            <person name="Grisel S."/>
            <person name="Petersen M."/>
            <person name="Berrin J.G."/>
            <person name="Delaux P.M."/>
            <person name="Dal Grande F."/>
            <person name="Keller J."/>
        </authorList>
    </citation>
    <scope>NUCLEOTIDE SEQUENCE [LARGE SCALE GENOMIC DNA]</scope>
    <source>
        <strain evidence="8 9">SAG 2523</strain>
    </source>
</reference>
<dbReference type="InterPro" id="IPR036431">
    <property type="entry name" value="ARID_dom_sf"/>
</dbReference>
<evidence type="ECO:0000313" key="9">
    <source>
        <dbReference type="Proteomes" id="UP001485043"/>
    </source>
</evidence>
<keyword evidence="5" id="KW-0732">Signal</keyword>
<feature type="compositionally biased region" description="Low complexity" evidence="4">
    <location>
        <begin position="163"/>
        <end position="177"/>
    </location>
</feature>
<organism evidence="8 9">
    <name type="scientific">Apatococcus fuscideae</name>
    <dbReference type="NCBI Taxonomy" id="2026836"/>
    <lineage>
        <taxon>Eukaryota</taxon>
        <taxon>Viridiplantae</taxon>
        <taxon>Chlorophyta</taxon>
        <taxon>core chlorophytes</taxon>
        <taxon>Trebouxiophyceae</taxon>
        <taxon>Chlorellales</taxon>
        <taxon>Chlorellaceae</taxon>
        <taxon>Apatococcus</taxon>
    </lineage>
</organism>
<dbReference type="InterPro" id="IPR011124">
    <property type="entry name" value="Znf_CW"/>
</dbReference>
<feature type="region of interest" description="Disordered" evidence="4">
    <location>
        <begin position="111"/>
        <end position="212"/>
    </location>
</feature>
<dbReference type="InterPro" id="IPR042293">
    <property type="entry name" value="ARID4"/>
</dbReference>
<feature type="chain" id="PRO_5043777455" description="CW-type domain-containing protein" evidence="5">
    <location>
        <begin position="24"/>
        <end position="749"/>
    </location>
</feature>
<dbReference type="Gene3D" id="3.30.40.100">
    <property type="match status" value="1"/>
</dbReference>
<dbReference type="PANTHER" id="PTHR46694">
    <property type="entry name" value="AT-RICH INTERACTIVE DOMAIN-CONTAINING PROTEIN 4"/>
    <property type="match status" value="1"/>
</dbReference>
<dbReference type="InterPro" id="IPR001606">
    <property type="entry name" value="ARID_dom"/>
</dbReference>
<feature type="region of interest" description="Disordered" evidence="4">
    <location>
        <begin position="640"/>
        <end position="731"/>
    </location>
</feature>
<feature type="compositionally biased region" description="Polar residues" evidence="4">
    <location>
        <begin position="710"/>
        <end position="726"/>
    </location>
</feature>
<evidence type="ECO:0000259" key="7">
    <source>
        <dbReference type="PROSITE" id="PS51050"/>
    </source>
</evidence>
<dbReference type="SUPFAM" id="SSF46774">
    <property type="entry name" value="ARID-like"/>
    <property type="match status" value="1"/>
</dbReference>
<feature type="region of interest" description="Disordered" evidence="4">
    <location>
        <begin position="428"/>
        <end position="455"/>
    </location>
</feature>
<keyword evidence="3" id="KW-0862">Zinc</keyword>
<feature type="region of interest" description="Disordered" evidence="4">
    <location>
        <begin position="465"/>
        <end position="484"/>
    </location>
</feature>
<keyword evidence="2" id="KW-0863">Zinc-finger</keyword>
<dbReference type="PANTHER" id="PTHR46694:SF1">
    <property type="entry name" value="AT-RICH INTERACTIVE DOMAIN-CONTAINING PROTEIN 4"/>
    <property type="match status" value="1"/>
</dbReference>
<evidence type="ECO:0000256" key="5">
    <source>
        <dbReference type="SAM" id="SignalP"/>
    </source>
</evidence>
<evidence type="ECO:0000256" key="4">
    <source>
        <dbReference type="SAM" id="MobiDB-lite"/>
    </source>
</evidence>
<feature type="compositionally biased region" description="Basic and acidic residues" evidence="4">
    <location>
        <begin position="432"/>
        <end position="446"/>
    </location>
</feature>
<evidence type="ECO:0000256" key="1">
    <source>
        <dbReference type="ARBA" id="ARBA00022723"/>
    </source>
</evidence>
<feature type="compositionally biased region" description="Basic residues" evidence="4">
    <location>
        <begin position="120"/>
        <end position="131"/>
    </location>
</feature>
<evidence type="ECO:0008006" key="10">
    <source>
        <dbReference type="Google" id="ProtNLM"/>
    </source>
</evidence>
<dbReference type="AlphaFoldDB" id="A0AAW1SS50"/>
<evidence type="ECO:0000259" key="6">
    <source>
        <dbReference type="PROSITE" id="PS51011"/>
    </source>
</evidence>
<feature type="signal peptide" evidence="5">
    <location>
        <begin position="1"/>
        <end position="23"/>
    </location>
</feature>
<feature type="domain" description="CW-type" evidence="7">
    <location>
        <begin position="209"/>
        <end position="262"/>
    </location>
</feature>
<feature type="compositionally biased region" description="Polar residues" evidence="4">
    <location>
        <begin position="199"/>
        <end position="208"/>
    </location>
</feature>
<dbReference type="Proteomes" id="UP001485043">
    <property type="component" value="Unassembled WGS sequence"/>
</dbReference>
<proteinExistence type="predicted"/>
<keyword evidence="9" id="KW-1185">Reference proteome</keyword>
<feature type="compositionally biased region" description="Polar residues" evidence="4">
    <location>
        <begin position="661"/>
        <end position="692"/>
    </location>
</feature>
<feature type="compositionally biased region" description="Polar residues" evidence="4">
    <location>
        <begin position="137"/>
        <end position="147"/>
    </location>
</feature>
<evidence type="ECO:0000256" key="2">
    <source>
        <dbReference type="ARBA" id="ARBA00022771"/>
    </source>
</evidence>
<dbReference type="Pfam" id="PF01388">
    <property type="entry name" value="ARID"/>
    <property type="match status" value="1"/>
</dbReference>
<dbReference type="InterPro" id="IPR040843">
    <property type="entry name" value="RAMA"/>
</dbReference>
<name>A0AAW1SS50_9CHLO</name>
<comment type="caution">
    <text evidence="8">The sequence shown here is derived from an EMBL/GenBank/DDBJ whole genome shotgun (WGS) entry which is preliminary data.</text>
</comment>
<dbReference type="EMBL" id="JALJOV010000983">
    <property type="protein sequence ID" value="KAK9857193.1"/>
    <property type="molecule type" value="Genomic_DNA"/>
</dbReference>
<dbReference type="PROSITE" id="PS51011">
    <property type="entry name" value="ARID"/>
    <property type="match status" value="1"/>
</dbReference>
<evidence type="ECO:0000313" key="8">
    <source>
        <dbReference type="EMBL" id="KAK9857193.1"/>
    </source>
</evidence>
<gene>
    <name evidence="8" type="ORF">WJX84_009152</name>
</gene>
<accession>A0AAW1SS50</accession>
<dbReference type="GO" id="GO:0003677">
    <property type="term" value="F:DNA binding"/>
    <property type="evidence" value="ECO:0007669"/>
    <property type="project" value="InterPro"/>
</dbReference>
<dbReference type="Pfam" id="PF07496">
    <property type="entry name" value="zf-CW"/>
    <property type="match status" value="1"/>
</dbReference>
<dbReference type="Pfam" id="PF18755">
    <property type="entry name" value="RAMA"/>
    <property type="match status" value="1"/>
</dbReference>
<sequence>MADRRSLTLLPFLAAGILQPGQGKLSCSVGGTEYYADLKSDGTIFFESEAFRSPSSFSVFVKRKLNPRRIADDGWTSVKYCGTVLREFKKRVPPVSGVALGSPAAASTVTSFGSQVPRNLSKRKRPPKRSRPAYELSETTAEQSSEVVSDADGFFENFRSGREPPGARGGRASSAGSQELCPASRPTLLQPQRPPAEQSPLTHQQSPASGRAEPWTFVQCDIKACQKWRRIITSDVPEGPWTCGMNNDPEHDTCSAPQQHTEAEMQMLIDEQRGEAHSAACQRPPLSECSEAQFYADLTAFLEARGETSSARTIRERRIQCNNMPLDTMGLYREVVARGGLAANERYDSYGRWTGTINFAGQIFPKMSNFTSNHRATSVGNQLLQNYRKFLAAYEDWHQHDVTPIQATASFEAGQDRLAFLAGIISDQEEGQSSKDEAKPAIHESGEGVSGTASQQQLLAERLHSVSLPERTTSTPAEQDPRAKAPPARLLGEMFGWVDPGICCPFDPGRLRARQVPCPTQGDSSAEAAAAHSLKIATQLHASRQREAAAQRLTEAAGIACVAASLLDLERRLPASALRIQAFAFWHGWRRSVTHAQSPHELAAQVLLLGQQLLPELLAASDGRSGRDALMDSLALAAQGGGSCASDPAGPPQLDHEGPTAGSSPTRMGPWTCTQPLLGTTQEGASTHQDVSTGKVAKSGRHLQVEAQLAHSQQGLQDPPSQQPQGQAGWHGLVARPNCTALFITVRLQ</sequence>
<feature type="domain" description="ARID" evidence="6">
    <location>
        <begin position="288"/>
        <end position="399"/>
    </location>
</feature>
<dbReference type="PROSITE" id="PS51050">
    <property type="entry name" value="ZF_CW"/>
    <property type="match status" value="1"/>
</dbReference>
<dbReference type="Gene3D" id="1.10.150.60">
    <property type="entry name" value="ARID DNA-binding domain"/>
    <property type="match status" value="1"/>
</dbReference>